<comment type="caution">
    <text evidence="1">The sequence shown here is derived from an EMBL/GenBank/DDBJ whole genome shotgun (WGS) entry which is preliminary data.</text>
</comment>
<evidence type="ECO:0000313" key="1">
    <source>
        <dbReference type="EMBL" id="KAI0093928.1"/>
    </source>
</evidence>
<evidence type="ECO:0000313" key="2">
    <source>
        <dbReference type="Proteomes" id="UP001055072"/>
    </source>
</evidence>
<dbReference type="Proteomes" id="UP001055072">
    <property type="component" value="Unassembled WGS sequence"/>
</dbReference>
<dbReference type="EMBL" id="MU274901">
    <property type="protein sequence ID" value="KAI0093928.1"/>
    <property type="molecule type" value="Genomic_DNA"/>
</dbReference>
<name>A0ACB8UHT4_9APHY</name>
<accession>A0ACB8UHT4</accession>
<protein>
    <submittedName>
        <fullName evidence="1">Sec23-binding domain of Sec16-domain-containing protein</fullName>
    </submittedName>
</protein>
<gene>
    <name evidence="1" type="ORF">BDY19DRAFT_285472</name>
</gene>
<sequence length="1761" mass="186458">MATAGEAASLFGATDSTNDPFALPPPEEPRPSGNDPFANVQPATEAADLFGYAASQDAGQAPEQSFAAASYVATETWNETSASQYTPGSSQDSYGYAPQSSYAARPATNGWNDTRHQWSGYNVQPQYGTANGAYTNGAYAQSTQTNDQYATHANYSYAPSKVQSPSTAQASMYDPYARSTNDYNAYTPSTTSHAPGYEASYDLYKPSSTTSAQHAGPPSSTYAQFLNGPTEPATQPEAPLRSAAAAEQYRPKTFDAYDPPLPPPKPAPKRLAAWQSPMSSPAQVAFSSLPGSPPVGSAQGPSFYPPPRKASVPPPPPRTGSAHQYAGSPVPSSAPHTHTPYYAQHPPSNVTPPPPPRTGSAARHFGTPPLPSSLHHSSLSPSSYQHPPLPSTYQTPPPSTYQHPPPSSSYQSRSPPKVSTSSISALQPVTREPYAPTSISEVAHLDVQSSGGIVEQHATESDRNNSQKRPSEEETARLSQQPVEDIHGPEASVVDTGVEGRQTVVTESLPPEDHDHHSTSAETEVVAYARPEPEDSKELHTSEPIAANTEIRLEETPPLPPPPIAQNPTGEPAYDPYRPAPTANYTPYGHGHTASSIYSPEVPSTSSWSDSSCPSFESTRPTAVSSPPPAVPPTRSSVDLYKASSHPYEPASAQTAMQRTTSPSSFSVHSNKSTHSIHDPYAPPLPAASNSSARYRSMSNGSMLSITGVQDGPYAPARHSRQQSTESYAYSSIHTSPSFVDDSSLVTPTAASQAQMVTLTAPVHSQYAPSPSLLGSNDPLGRTSVRMPVFTFGFGGKIVTCFHGSEMLQTGFDVAMSSRASTSLRIRPLSSIIPQSAMETSTATYPGPLFSDPGTPTTTLVRPGAATHAKAKKTKVVKYLEERAEEITHGLGYLHQGSVEVYRAESKRALISLLKVMVENDGRLSGTPQIDAAVRAILIPSAEPALDSSDSGIGARTAFDMTSSSYGSLSSLAYDAKNVKLADRPLWSSQLDKIEALLVRGDRRGAYHYAADEKLWAHAMVIASSIDKEAWKEVVTEFVHSELSGGNSVTGAAAPNKPSLVDRREPLRVAYSLFAGQGAGSVQELHPPKPLGAITHSLSTVPTTFSASTPLSAGFSPPVQPVELPKEVLSKWPTTAAMMINSPLTVESSSALTALGDHLAFNGWFEAAHVCFLLSPQTSIVGGIGLPGVRVVLYGSPSPHTTPAVCKDPDAVIFSEIVEYALSLTPPTKGQEPFSGFPHLQPYRLIRASYLAELGHVNLAKSRYCEAISSSMNRPSPYLNVTFIEQLRDLTDRLVAAPLVDKSGSWIGSKMAKPSLDKIGGWLEGRFTSFIAGEGDSPKPAENSSKVPTFSGPFAHYSTISSATNSTVPSPQMSSTNLAEMQARAQPAAPPFRTGSAMALRTSTTSPAQIARASSAIDYLRRKPSPVPRVSSAGVSPVLGLSAKTQPPYGYSNGFAASSRPDLATPTVREDVSEGLTGPQIASWWGARDSESATPTATTFAHPDEALQPSSSDGFISLVDTPGFSGPSSTTTAQFTAAAQAQSLGQSELDEHDDLGLGNSSSRKNAINESPMEPKEATAPTPAPEKAQEPEKHAASGGGWLSRLWKRSESTGPVKANLGDENTFYYDAEQKRWVNKNAPPEPVKPTPPPPPARAQTASPGMAGARGPPPASPLPPPVRPATAIDLTDGPPKKPMMRIRSNLAPPDGSSAPNTPGSAPPLSRTPNTMMDGPPGMDAPPTPGARRQPAKRNARSRYVDVFQQE</sequence>
<organism evidence="1 2">
    <name type="scientific">Irpex rosettiformis</name>
    <dbReference type="NCBI Taxonomy" id="378272"/>
    <lineage>
        <taxon>Eukaryota</taxon>
        <taxon>Fungi</taxon>
        <taxon>Dikarya</taxon>
        <taxon>Basidiomycota</taxon>
        <taxon>Agaricomycotina</taxon>
        <taxon>Agaricomycetes</taxon>
        <taxon>Polyporales</taxon>
        <taxon>Irpicaceae</taxon>
        <taxon>Irpex</taxon>
    </lineage>
</organism>
<reference evidence="1" key="1">
    <citation type="journal article" date="2021" name="Environ. Microbiol.">
        <title>Gene family expansions and transcriptome signatures uncover fungal adaptations to wood decay.</title>
        <authorList>
            <person name="Hage H."/>
            <person name="Miyauchi S."/>
            <person name="Viragh M."/>
            <person name="Drula E."/>
            <person name="Min B."/>
            <person name="Chaduli D."/>
            <person name="Navarro D."/>
            <person name="Favel A."/>
            <person name="Norest M."/>
            <person name="Lesage-Meessen L."/>
            <person name="Balint B."/>
            <person name="Merenyi Z."/>
            <person name="de Eugenio L."/>
            <person name="Morin E."/>
            <person name="Martinez A.T."/>
            <person name="Baldrian P."/>
            <person name="Stursova M."/>
            <person name="Martinez M.J."/>
            <person name="Novotny C."/>
            <person name="Magnuson J.K."/>
            <person name="Spatafora J.W."/>
            <person name="Maurice S."/>
            <person name="Pangilinan J."/>
            <person name="Andreopoulos W."/>
            <person name="LaButti K."/>
            <person name="Hundley H."/>
            <person name="Na H."/>
            <person name="Kuo A."/>
            <person name="Barry K."/>
            <person name="Lipzen A."/>
            <person name="Henrissat B."/>
            <person name="Riley R."/>
            <person name="Ahrendt S."/>
            <person name="Nagy L.G."/>
            <person name="Grigoriev I.V."/>
            <person name="Martin F."/>
            <person name="Rosso M.N."/>
        </authorList>
    </citation>
    <scope>NUCLEOTIDE SEQUENCE</scope>
    <source>
        <strain evidence="1">CBS 384.51</strain>
    </source>
</reference>
<proteinExistence type="predicted"/>
<keyword evidence="2" id="KW-1185">Reference proteome</keyword>